<dbReference type="SUPFAM" id="SSF103256">
    <property type="entry name" value="Hypothetical protein TM0160"/>
    <property type="match status" value="1"/>
</dbReference>
<dbReference type="PROSITE" id="PS51658">
    <property type="entry name" value="BFN"/>
    <property type="match status" value="1"/>
</dbReference>
<dbReference type="eggNOG" id="COG1259">
    <property type="taxonomic scope" value="Bacteria"/>
</dbReference>
<dbReference type="Proteomes" id="UP000029669">
    <property type="component" value="Chromosome"/>
</dbReference>
<dbReference type="PANTHER" id="PTHR15160">
    <property type="entry name" value="VON HIPPEL-LINDAU PROTEIN"/>
    <property type="match status" value="1"/>
</dbReference>
<dbReference type="Pfam" id="PF02577">
    <property type="entry name" value="BFN_dom"/>
    <property type="match status" value="1"/>
</dbReference>
<accession>A0A097AQ71</accession>
<proteinExistence type="predicted"/>
<evidence type="ECO:0000313" key="2">
    <source>
        <dbReference type="EMBL" id="AIS51937.1"/>
    </source>
</evidence>
<sequence length="140" mass="15635">MLKFRVKAITMDVEGNFSVLLTDEEEKKVLPIVIGPLEAQNIAIPLQGITPPRPLTPDLLKSAIEELGGKPEKVVITDLKDDTYYAELYIKQGDRVIKLDSRPSDAIALAMRTDIPIFINVRLAEFTYDMADLKFDDGDS</sequence>
<dbReference type="RefSeq" id="WP_029687617.1">
    <property type="nucleotide sequence ID" value="NZ_CP009170.1"/>
</dbReference>
<dbReference type="STRING" id="2325.TKV_c07540"/>
<dbReference type="AlphaFoldDB" id="A0A097AQ71"/>
<dbReference type="KEGG" id="tki:TKV_c07540"/>
<gene>
    <name evidence="2" type="ORF">TKV_c07540</name>
</gene>
<dbReference type="GO" id="GO:0004518">
    <property type="term" value="F:nuclease activity"/>
    <property type="evidence" value="ECO:0007669"/>
    <property type="project" value="InterPro"/>
</dbReference>
<evidence type="ECO:0000313" key="3">
    <source>
        <dbReference type="Proteomes" id="UP000029669"/>
    </source>
</evidence>
<dbReference type="OrthoDB" id="9788698at2"/>
<protein>
    <recommendedName>
        <fullName evidence="1">BFN domain-containing protein</fullName>
    </recommendedName>
</protein>
<name>A0A097AQ71_THEKI</name>
<dbReference type="InterPro" id="IPR036104">
    <property type="entry name" value="BFN_sf"/>
</dbReference>
<dbReference type="EMBL" id="CP009170">
    <property type="protein sequence ID" value="AIS51937.1"/>
    <property type="molecule type" value="Genomic_DNA"/>
</dbReference>
<organism evidence="2 3">
    <name type="scientific">Thermoanaerobacter kivui</name>
    <name type="common">Acetogenium kivui</name>
    <dbReference type="NCBI Taxonomy" id="2325"/>
    <lineage>
        <taxon>Bacteria</taxon>
        <taxon>Bacillati</taxon>
        <taxon>Bacillota</taxon>
        <taxon>Clostridia</taxon>
        <taxon>Thermoanaerobacterales</taxon>
        <taxon>Thermoanaerobacteraceae</taxon>
        <taxon>Thermoanaerobacter</taxon>
    </lineage>
</organism>
<evidence type="ECO:0000259" key="1">
    <source>
        <dbReference type="PROSITE" id="PS51658"/>
    </source>
</evidence>
<keyword evidence="3" id="KW-1185">Reference proteome</keyword>
<dbReference type="Gene3D" id="3.10.690.10">
    <property type="entry name" value="Bifunctional nuclease domain"/>
    <property type="match status" value="1"/>
</dbReference>
<dbReference type="HOGENOM" id="CLU_096111_3_0_9"/>
<reference evidence="3" key="1">
    <citation type="journal article" date="2015" name="Genome Announc.">
        <title>Whole-Genome Sequences of 80 Environmental and Clinical Isolates of Burkholderia pseudomallei.</title>
        <authorList>
            <person name="Johnson S.L."/>
            <person name="Baker A.L."/>
            <person name="Chain P.S."/>
            <person name="Currie B.J."/>
            <person name="Daligault H.E."/>
            <person name="Davenport K.W."/>
            <person name="Davis C.B."/>
            <person name="Inglis T.J."/>
            <person name="Kaestli M."/>
            <person name="Koren S."/>
            <person name="Mayo M."/>
            <person name="Merritt A.J."/>
            <person name="Price E.P."/>
            <person name="Sarovich D.S."/>
            <person name="Warner J."/>
            <person name="Rosovitz M.J."/>
        </authorList>
    </citation>
    <scope>NUCLEOTIDE SEQUENCE [LARGE SCALE GENOMIC DNA]</scope>
    <source>
        <strain evidence="3">DSM 2030</strain>
    </source>
</reference>
<feature type="domain" description="BFN" evidence="1">
    <location>
        <begin position="1"/>
        <end position="131"/>
    </location>
</feature>
<dbReference type="InterPro" id="IPR003729">
    <property type="entry name" value="Bi_nuclease_dom"/>
</dbReference>
<dbReference type="PANTHER" id="PTHR15160:SF1">
    <property type="entry name" value="VON HIPPEL-LINDAU DISEASE TUMOR SUPPRESSOR"/>
    <property type="match status" value="1"/>
</dbReference>